<dbReference type="Proteomes" id="UP000278152">
    <property type="component" value="Chromosome"/>
</dbReference>
<dbReference type="EMBL" id="AP019314">
    <property type="protein sequence ID" value="BBH40049.1"/>
    <property type="molecule type" value="Genomic_DNA"/>
</dbReference>
<dbReference type="CDD" id="cd04186">
    <property type="entry name" value="GT_2_like_c"/>
    <property type="match status" value="1"/>
</dbReference>
<name>A0A3G9JZ81_MICVR</name>
<dbReference type="SUPFAM" id="SSF53756">
    <property type="entry name" value="UDP-Glycosyltransferase/glycogen phosphorylase"/>
    <property type="match status" value="1"/>
</dbReference>
<reference evidence="2 3" key="1">
    <citation type="submission" date="2018-11" db="EMBL/GenBank/DDBJ databases">
        <title>Complete genome sequence of Microcystis aeruginosa NIES-102.</title>
        <authorList>
            <person name="Yamaguchi H."/>
            <person name="Suzuki S."/>
            <person name="Kawachi M."/>
        </authorList>
    </citation>
    <scope>NUCLEOTIDE SEQUENCE [LARGE SCALE GENOMIC DNA]</scope>
    <source>
        <strain evidence="2 3">NIES-102</strain>
    </source>
</reference>
<sequence length="711" mass="80230">MVIMIIFKVKKLLKKFVFSLQEEGWKPALKKTKRKIIKILTGKSSSEFEEQVIESAKLAEPRPLEIASSDDPLVSIIIPAYNQFAYTFNCLESLSVNLSSDLAYEIIIVNDASTDDTLEQLATLVKGIKVLTNTENSGFIRSCNYGASQAKGQYLYFLNNDTRILENCLESLLKLIINNPQVGAVGSKLIYANGKQQEAGGIIWNSADGWNYGRLDSPEEPEYNYVRPVDYCSGASLLVPTELFKQLGGFSQDFIPAYYEDTDLCFALRELGYQVLYQPQSNVIHYEGITSGTDLSSGIKQYQVINQTKFREKWSKVLTKHLDNDANNVPKAARRLQGKPTILVIDSYVPLYDRESGCVRLLNILKLLLNLGYSVIFFPDNGYPEQPYTSVLQQLGIEVIYGTPQRYNLEEKLIKYLPLIDGVWLCRPELCDKYMDLIRLKTKAPIIYDTIDLHFLRLKRQKDYLDTSYQNTSWSWQTYQKLELNYANQAEATVVVTEDEKQVLSSLGVKNVWVIPNIHEEISLSEKVAFDQRAGLVFIGSYNHPPNIDAVKWLCLEIMPLVWASRPDITVNLLGSNLKDEVKELANDQVIVTGYVPEVEPYFQKSRVFVAPLRFGAGMKGKIGQSLSLGLPTITTKIGAEGMGLIDHQDVLIADTAEEFAQAVIELYDNMELWQKLADNSLETIKRYQPATVQTNLQALLSNLGIVAKDS</sequence>
<dbReference type="RefSeq" id="WP_125730947.1">
    <property type="nucleotide sequence ID" value="NZ_AP019314.1"/>
</dbReference>
<dbReference type="Pfam" id="PF00535">
    <property type="entry name" value="Glycos_transf_2"/>
    <property type="match status" value="1"/>
</dbReference>
<dbReference type="PANTHER" id="PTHR43179:SF7">
    <property type="entry name" value="RHAMNOSYLTRANSFERASE WBBL"/>
    <property type="match status" value="1"/>
</dbReference>
<keyword evidence="2" id="KW-0808">Transferase</keyword>
<dbReference type="PANTHER" id="PTHR43179">
    <property type="entry name" value="RHAMNOSYLTRANSFERASE WBBL"/>
    <property type="match status" value="1"/>
</dbReference>
<evidence type="ECO:0000313" key="2">
    <source>
        <dbReference type="EMBL" id="BBH40049.1"/>
    </source>
</evidence>
<feature type="domain" description="Glycosyltransferase 2-like" evidence="1">
    <location>
        <begin position="75"/>
        <end position="195"/>
    </location>
</feature>
<dbReference type="KEGG" id="mvz:myaer102_25950"/>
<dbReference type="Gene3D" id="3.90.550.10">
    <property type="entry name" value="Spore Coat Polysaccharide Biosynthesis Protein SpsA, Chain A"/>
    <property type="match status" value="1"/>
</dbReference>
<protein>
    <submittedName>
        <fullName evidence="2">Glycosyl transferase family 2</fullName>
    </submittedName>
</protein>
<dbReference type="AlphaFoldDB" id="A0A3G9JZ81"/>
<dbReference type="CDD" id="cd03801">
    <property type="entry name" value="GT4_PimA-like"/>
    <property type="match status" value="1"/>
</dbReference>
<evidence type="ECO:0000259" key="1">
    <source>
        <dbReference type="Pfam" id="PF00535"/>
    </source>
</evidence>
<proteinExistence type="predicted"/>
<dbReference type="InterPro" id="IPR029044">
    <property type="entry name" value="Nucleotide-diphossugar_trans"/>
</dbReference>
<dbReference type="GO" id="GO:0016740">
    <property type="term" value="F:transferase activity"/>
    <property type="evidence" value="ECO:0007669"/>
    <property type="project" value="UniProtKB-KW"/>
</dbReference>
<organism evidence="2 3">
    <name type="scientific">Microcystis viridis NIES-102</name>
    <dbReference type="NCBI Taxonomy" id="213615"/>
    <lineage>
        <taxon>Bacteria</taxon>
        <taxon>Bacillati</taxon>
        <taxon>Cyanobacteriota</taxon>
        <taxon>Cyanophyceae</taxon>
        <taxon>Oscillatoriophycideae</taxon>
        <taxon>Chroococcales</taxon>
        <taxon>Microcystaceae</taxon>
        <taxon>Microcystis</taxon>
    </lineage>
</organism>
<gene>
    <name evidence="2" type="ORF">myaer102_25950</name>
</gene>
<dbReference type="InterPro" id="IPR001173">
    <property type="entry name" value="Glyco_trans_2-like"/>
</dbReference>
<evidence type="ECO:0000313" key="3">
    <source>
        <dbReference type="Proteomes" id="UP000278152"/>
    </source>
</evidence>
<dbReference type="Pfam" id="PF13692">
    <property type="entry name" value="Glyco_trans_1_4"/>
    <property type="match status" value="1"/>
</dbReference>
<dbReference type="SUPFAM" id="SSF53448">
    <property type="entry name" value="Nucleotide-diphospho-sugar transferases"/>
    <property type="match status" value="1"/>
</dbReference>
<accession>A0A3G9JZ81</accession>
<dbReference type="Gene3D" id="3.40.50.2000">
    <property type="entry name" value="Glycogen Phosphorylase B"/>
    <property type="match status" value="1"/>
</dbReference>